<evidence type="ECO:0000313" key="2">
    <source>
        <dbReference type="Proteomes" id="UP000722125"/>
    </source>
</evidence>
<keyword evidence="2" id="KW-1185">Reference proteome</keyword>
<protein>
    <recommendedName>
        <fullName evidence="3">Secreted protein</fullName>
    </recommendedName>
</protein>
<evidence type="ECO:0000313" key="1">
    <source>
        <dbReference type="EMBL" id="MBT0994377.1"/>
    </source>
</evidence>
<sequence length="184" mass="19094">MGAELLVVAPVAVATVWCFSSGAAAVRRRAAEIAELPVTWRRVHVAPDAEGCPGIELLVPGAGSSSSLGDLRARDIGGGTVTVEVLGLVGPGGPAGAADRAVPTGRYPLGEVSEQVDTAAGPAWRRTAWTESVVVTDLHLDHAGWAFVVRLRSGCQHDEVLASAERMLASWRWVEPAASQRAAG</sequence>
<reference evidence="1 2" key="1">
    <citation type="submission" date="2021-05" db="EMBL/GenBank/DDBJ databases">
        <title>Description of Cellulomonas sp. DKR-3 sp. nov.</title>
        <authorList>
            <person name="Dahal R.H."/>
            <person name="Chaudhary D.K."/>
        </authorList>
    </citation>
    <scope>NUCLEOTIDE SEQUENCE [LARGE SCALE GENOMIC DNA]</scope>
    <source>
        <strain evidence="1 2">DKR-3</strain>
    </source>
</reference>
<name>A0ABS5TZ58_9CELL</name>
<evidence type="ECO:0008006" key="3">
    <source>
        <dbReference type="Google" id="ProtNLM"/>
    </source>
</evidence>
<dbReference type="RefSeq" id="WP_214349362.1">
    <property type="nucleotide sequence ID" value="NZ_JAHBOH010000001.1"/>
</dbReference>
<dbReference type="EMBL" id="JAHBOH010000001">
    <property type="protein sequence ID" value="MBT0994377.1"/>
    <property type="molecule type" value="Genomic_DNA"/>
</dbReference>
<accession>A0ABS5TZ58</accession>
<dbReference type="Proteomes" id="UP000722125">
    <property type="component" value="Unassembled WGS sequence"/>
</dbReference>
<organism evidence="1 2">
    <name type="scientific">Cellulomonas fulva</name>
    <dbReference type="NCBI Taxonomy" id="2835530"/>
    <lineage>
        <taxon>Bacteria</taxon>
        <taxon>Bacillati</taxon>
        <taxon>Actinomycetota</taxon>
        <taxon>Actinomycetes</taxon>
        <taxon>Micrococcales</taxon>
        <taxon>Cellulomonadaceae</taxon>
        <taxon>Cellulomonas</taxon>
    </lineage>
</organism>
<gene>
    <name evidence="1" type="ORF">KIN34_08770</name>
</gene>
<comment type="caution">
    <text evidence="1">The sequence shown here is derived from an EMBL/GenBank/DDBJ whole genome shotgun (WGS) entry which is preliminary data.</text>
</comment>
<proteinExistence type="predicted"/>